<dbReference type="EMBL" id="JAUCGQ010000001">
    <property type="protein sequence ID" value="MDM7853673.1"/>
    <property type="molecule type" value="Genomic_DNA"/>
</dbReference>
<reference evidence="1 2" key="1">
    <citation type="submission" date="2023-06" db="EMBL/GenBank/DDBJ databases">
        <title>Cellulomonas sp. MW4 Whole genome sequence.</title>
        <authorList>
            <person name="Park S."/>
        </authorList>
    </citation>
    <scope>NUCLEOTIDE SEQUENCE [LARGE SCALE GENOMIC DNA]</scope>
    <source>
        <strain evidence="1 2">MW4</strain>
    </source>
</reference>
<dbReference type="InterPro" id="IPR018841">
    <property type="entry name" value="DUF2442"/>
</dbReference>
<protein>
    <submittedName>
        <fullName evidence="1">DUF2442 domain-containing protein</fullName>
    </submittedName>
</protein>
<comment type="caution">
    <text evidence="1">The sequence shown here is derived from an EMBL/GenBank/DDBJ whole genome shotgun (WGS) entry which is preliminary data.</text>
</comment>
<dbReference type="SUPFAM" id="SSF143880">
    <property type="entry name" value="NE0471 N-terminal domain-like"/>
    <property type="match status" value="1"/>
</dbReference>
<dbReference type="RefSeq" id="WP_289453194.1">
    <property type="nucleotide sequence ID" value="NZ_JAUCGQ010000001.1"/>
</dbReference>
<proteinExistence type="predicted"/>
<evidence type="ECO:0000313" key="2">
    <source>
        <dbReference type="Proteomes" id="UP001529338"/>
    </source>
</evidence>
<dbReference type="Gene3D" id="3.30.2020.10">
    <property type="entry name" value="NE0471-like N-terminal domain"/>
    <property type="match status" value="1"/>
</dbReference>
<dbReference type="Proteomes" id="UP001529338">
    <property type="component" value="Unassembled WGS sequence"/>
</dbReference>
<evidence type="ECO:0000313" key="1">
    <source>
        <dbReference type="EMBL" id="MDM7853673.1"/>
    </source>
</evidence>
<gene>
    <name evidence="1" type="ORF">QRT04_01900</name>
</gene>
<keyword evidence="2" id="KW-1185">Reference proteome</keyword>
<accession>A0ABT7SBW6</accession>
<dbReference type="Pfam" id="PF10387">
    <property type="entry name" value="DUF2442"/>
    <property type="match status" value="1"/>
</dbReference>
<organism evidence="1 2">
    <name type="scientific">Cellulomonas alba</name>
    <dbReference type="NCBI Taxonomy" id="3053467"/>
    <lineage>
        <taxon>Bacteria</taxon>
        <taxon>Bacillati</taxon>
        <taxon>Actinomycetota</taxon>
        <taxon>Actinomycetes</taxon>
        <taxon>Micrococcales</taxon>
        <taxon>Cellulomonadaceae</taxon>
        <taxon>Cellulomonas</taxon>
    </lineage>
</organism>
<sequence length="161" mass="18164">MAVRALDGFTVAMWFENGETRMLDLADWLRGPFYEPLRVDRALFRQVRVEHGTLVWPGEIDVAPEGLYAASRPTIQAPPPTQSLTLADLSAEQLRWAPADESEAYRQWPCSTRVELSDGIVFTNDADGSAWDWRSVVTAARAFPGWHVELESPGRLRLLRP</sequence>
<name>A0ABT7SBW6_9CELL</name>
<dbReference type="InterPro" id="IPR036782">
    <property type="entry name" value="NE0471-like_N"/>
</dbReference>